<evidence type="ECO:0000256" key="1">
    <source>
        <dbReference type="ARBA" id="ARBA00005791"/>
    </source>
</evidence>
<evidence type="ECO:0000313" key="8">
    <source>
        <dbReference type="EMBL" id="CAI2718901.1"/>
    </source>
</evidence>
<evidence type="ECO:0000256" key="3">
    <source>
        <dbReference type="ARBA" id="ARBA00023002"/>
    </source>
</evidence>
<keyword evidence="9" id="KW-1185">Reference proteome</keyword>
<name>A0ABM9HF95_9BACT</name>
<dbReference type="InterPro" id="IPR012336">
    <property type="entry name" value="Thioredoxin-like_fold"/>
</dbReference>
<dbReference type="Pfam" id="PF13462">
    <property type="entry name" value="Thioredoxin_4"/>
    <property type="match status" value="1"/>
</dbReference>
<feature type="chain" id="PRO_5045822230" evidence="6">
    <location>
        <begin position="28"/>
        <end position="356"/>
    </location>
</feature>
<evidence type="ECO:0000313" key="9">
    <source>
        <dbReference type="Proteomes" id="UP001157733"/>
    </source>
</evidence>
<protein>
    <submittedName>
        <fullName evidence="8">Thioredoxin-like_fold domain-containing protein</fullName>
    </submittedName>
</protein>
<evidence type="ECO:0000256" key="6">
    <source>
        <dbReference type="SAM" id="SignalP"/>
    </source>
</evidence>
<comment type="similarity">
    <text evidence="1">Belongs to the thioredoxin family. DsbA subfamily.</text>
</comment>
<evidence type="ECO:0000259" key="7">
    <source>
        <dbReference type="Pfam" id="PF13462"/>
    </source>
</evidence>
<dbReference type="Proteomes" id="UP001157733">
    <property type="component" value="Chromosome"/>
</dbReference>
<dbReference type="InterPro" id="IPR036249">
    <property type="entry name" value="Thioredoxin-like_sf"/>
</dbReference>
<keyword evidence="5" id="KW-0676">Redox-active center</keyword>
<accession>A0ABM9HF95</accession>
<evidence type="ECO:0000256" key="5">
    <source>
        <dbReference type="ARBA" id="ARBA00023284"/>
    </source>
</evidence>
<evidence type="ECO:0000256" key="2">
    <source>
        <dbReference type="ARBA" id="ARBA00022729"/>
    </source>
</evidence>
<dbReference type="Gene3D" id="3.40.30.10">
    <property type="entry name" value="Glutaredoxin"/>
    <property type="match status" value="1"/>
</dbReference>
<keyword evidence="3" id="KW-0560">Oxidoreductase</keyword>
<feature type="signal peptide" evidence="6">
    <location>
        <begin position="1"/>
        <end position="27"/>
    </location>
</feature>
<keyword evidence="2 6" id="KW-0732">Signal</keyword>
<feature type="domain" description="Thioredoxin-like fold" evidence="7">
    <location>
        <begin position="190"/>
        <end position="327"/>
    </location>
</feature>
<dbReference type="PANTHER" id="PTHR13887">
    <property type="entry name" value="GLUTATHIONE S-TRANSFERASE KAPPA"/>
    <property type="match status" value="1"/>
</dbReference>
<proteinExistence type="inferred from homology"/>
<sequence length="356" mass="41393">MGPSSKNSFLLVLSWLLILLGAPALWAADAVPDVPTFHNNPRVAVVGEQDVRLDDLKNPQIQDMMQRLHSMQSILLKQRAIELLQDEHPEILEIRAPRINREDIFRMYQEEMGLEDMEGVNSAAVQNMIRNYVEKLRRDAYLKELEERYQFAVDKGWVTDYFKAPNDFKLVAGIGTAMLWFKPDSQDPRKVFLMEYSDYLCPFCKKVQTTLNLLRQRYGDRVQFGYRHFPLHKEAFAIAEAVECARDQGRFWEYQMRVYNDPQAFKNPETHFKTARDIGVANMSDFKTCLQEGRFRDRVQKDFRQGIEIGIQGTPTFIIGTYNFAESTIHGEMFSGAVSSEQFVQTIEKYIELSKD</sequence>
<organism evidence="8 9">
    <name type="scientific">Nitrospina watsonii</name>
    <dbReference type="NCBI Taxonomy" id="1323948"/>
    <lineage>
        <taxon>Bacteria</taxon>
        <taxon>Pseudomonadati</taxon>
        <taxon>Nitrospinota/Tectimicrobiota group</taxon>
        <taxon>Nitrospinota</taxon>
        <taxon>Nitrospinia</taxon>
        <taxon>Nitrospinales</taxon>
        <taxon>Nitrospinaceae</taxon>
        <taxon>Nitrospina</taxon>
    </lineage>
</organism>
<reference evidence="8 9" key="1">
    <citation type="submission" date="2022-09" db="EMBL/GenBank/DDBJ databases">
        <authorList>
            <person name="Kop L."/>
        </authorList>
    </citation>
    <scope>NUCLEOTIDE SEQUENCE [LARGE SCALE GENOMIC DNA]</scope>
    <source>
        <strain evidence="8 9">347</strain>
    </source>
</reference>
<evidence type="ECO:0000256" key="4">
    <source>
        <dbReference type="ARBA" id="ARBA00023157"/>
    </source>
</evidence>
<dbReference type="SUPFAM" id="SSF52833">
    <property type="entry name" value="Thioredoxin-like"/>
    <property type="match status" value="1"/>
</dbReference>
<dbReference type="PANTHER" id="PTHR13887:SF14">
    <property type="entry name" value="DISULFIDE BOND FORMATION PROTEIN D"/>
    <property type="match status" value="1"/>
</dbReference>
<gene>
    <name evidence="8" type="ORF">NSPWAT_2045</name>
</gene>
<dbReference type="EMBL" id="OX336137">
    <property type="protein sequence ID" value="CAI2718901.1"/>
    <property type="molecule type" value="Genomic_DNA"/>
</dbReference>
<keyword evidence="4" id="KW-1015">Disulfide bond</keyword>